<reference evidence="2 3" key="1">
    <citation type="submission" date="2020-06" db="EMBL/GenBank/DDBJ databases">
        <authorList>
            <person name="Li R."/>
            <person name="Bekaert M."/>
        </authorList>
    </citation>
    <scope>NUCLEOTIDE SEQUENCE [LARGE SCALE GENOMIC DNA]</scope>
    <source>
        <strain evidence="3">wild</strain>
    </source>
</reference>
<evidence type="ECO:0000259" key="1">
    <source>
        <dbReference type="Pfam" id="PF21530"/>
    </source>
</evidence>
<evidence type="ECO:0000313" key="2">
    <source>
        <dbReference type="EMBL" id="CAC5401650.1"/>
    </source>
</evidence>
<organism evidence="2 3">
    <name type="scientific">Mytilus coruscus</name>
    <name type="common">Sea mussel</name>
    <dbReference type="NCBI Taxonomy" id="42192"/>
    <lineage>
        <taxon>Eukaryota</taxon>
        <taxon>Metazoa</taxon>
        <taxon>Spiralia</taxon>
        <taxon>Lophotrochozoa</taxon>
        <taxon>Mollusca</taxon>
        <taxon>Bivalvia</taxon>
        <taxon>Autobranchia</taxon>
        <taxon>Pteriomorphia</taxon>
        <taxon>Mytilida</taxon>
        <taxon>Mytiloidea</taxon>
        <taxon>Mytilidae</taxon>
        <taxon>Mytilinae</taxon>
        <taxon>Mytilus</taxon>
    </lineage>
</organism>
<dbReference type="InterPro" id="IPR027417">
    <property type="entry name" value="P-loop_NTPase"/>
</dbReference>
<evidence type="ECO:0000313" key="3">
    <source>
        <dbReference type="Proteomes" id="UP000507470"/>
    </source>
</evidence>
<dbReference type="PANTHER" id="PTHR10492:SF57">
    <property type="entry name" value="ATP-DEPENDENT DNA HELICASE"/>
    <property type="match status" value="1"/>
</dbReference>
<dbReference type="EMBL" id="CACVKT020006449">
    <property type="protein sequence ID" value="CAC5401650.1"/>
    <property type="molecule type" value="Genomic_DNA"/>
</dbReference>
<dbReference type="Pfam" id="PF21530">
    <property type="entry name" value="Pif1_2B_dom"/>
    <property type="match status" value="1"/>
</dbReference>
<dbReference type="AlphaFoldDB" id="A0A6J8D3D8"/>
<feature type="domain" description="DNA helicase Pif1-like 2B" evidence="1">
    <location>
        <begin position="109"/>
        <end position="148"/>
    </location>
</feature>
<proteinExistence type="predicted"/>
<dbReference type="Proteomes" id="UP000507470">
    <property type="component" value="Unassembled WGS sequence"/>
</dbReference>
<sequence length="265" mass="29297">MRVRSNAHSNNQADFENFLLCIGNGKEKLYPNIGSAKIQLPKDLCICPDKNGLKTLTHKLYDRAILTTTNDDVDTINTMVMDMFPSTVSKTYLSADTVEDESTGYFITPSGTPPNKLTLKKHAPIMLLRNLNPAAGLLNGTRLSVLNLGTRLIETKILTGTHAGNTVFLPRITIIPSDAELPFNLKRRQFPIKPAFSVTINKAQGQTLGQIGLDLTKPVFSHGQLYVAFSRVRNFKSISILPAADSLFDGQYYTDNIVYEGVIQH</sequence>
<gene>
    <name evidence="2" type="ORF">MCOR_35712</name>
</gene>
<dbReference type="InterPro" id="IPR049163">
    <property type="entry name" value="Pif1-like_2B_dom"/>
</dbReference>
<dbReference type="OrthoDB" id="6265497at2759"/>
<dbReference type="PANTHER" id="PTHR10492">
    <property type="match status" value="1"/>
</dbReference>
<dbReference type="SUPFAM" id="SSF52540">
    <property type="entry name" value="P-loop containing nucleoside triphosphate hydrolases"/>
    <property type="match status" value="1"/>
</dbReference>
<protein>
    <recommendedName>
        <fullName evidence="1">DNA helicase Pif1-like 2B domain-containing protein</fullName>
    </recommendedName>
</protein>
<accession>A0A6J8D3D8</accession>
<name>A0A6J8D3D8_MYTCO</name>
<keyword evidence="3" id="KW-1185">Reference proteome</keyword>